<organism evidence="2 3">
    <name type="scientific">Photinus pyralis</name>
    <name type="common">Common eastern firefly</name>
    <name type="synonym">Lampyris pyralis</name>
    <dbReference type="NCBI Taxonomy" id="7054"/>
    <lineage>
        <taxon>Eukaryota</taxon>
        <taxon>Metazoa</taxon>
        <taxon>Ecdysozoa</taxon>
        <taxon>Arthropoda</taxon>
        <taxon>Hexapoda</taxon>
        <taxon>Insecta</taxon>
        <taxon>Pterygota</taxon>
        <taxon>Neoptera</taxon>
        <taxon>Endopterygota</taxon>
        <taxon>Coleoptera</taxon>
        <taxon>Polyphaga</taxon>
        <taxon>Elateriformia</taxon>
        <taxon>Elateroidea</taxon>
        <taxon>Lampyridae</taxon>
        <taxon>Lampyrinae</taxon>
        <taxon>Photinus</taxon>
    </lineage>
</organism>
<sequence>MENKNIETALLGCAIVNLMAIYFVIKKKATYKTRVRKMWCRNWLRRREEGKGILSLLNCELKSEDASAYNNFLRLCEKQTEYLLTLINDDIKTQDTILRDAIPARDKSVAKLYFLLKLLDNL</sequence>
<evidence type="ECO:0000313" key="3">
    <source>
        <dbReference type="Proteomes" id="UP000327044"/>
    </source>
</evidence>
<dbReference type="Proteomes" id="UP000327044">
    <property type="component" value="Unassembled WGS sequence"/>
</dbReference>
<dbReference type="InParanoid" id="A0A5N3ZYX9"/>
<keyword evidence="1" id="KW-0472">Membrane</keyword>
<protein>
    <submittedName>
        <fullName evidence="2">Uncharacterized protein</fullName>
    </submittedName>
</protein>
<keyword evidence="1" id="KW-1133">Transmembrane helix</keyword>
<keyword evidence="1" id="KW-0812">Transmembrane</keyword>
<accession>A0A5N3ZYX9</accession>
<evidence type="ECO:0000313" key="2">
    <source>
        <dbReference type="EMBL" id="KAB0790273.1"/>
    </source>
</evidence>
<proteinExistence type="predicted"/>
<dbReference type="AlphaFoldDB" id="A0A5N3ZYX9"/>
<reference evidence="2 3" key="1">
    <citation type="journal article" date="2018" name="Elife">
        <title>Firefly genomes illuminate parallel origins of bioluminescence in beetles.</title>
        <authorList>
            <person name="Fallon T.R."/>
            <person name="Lower S.E."/>
            <person name="Chang C.H."/>
            <person name="Bessho-Uehara M."/>
            <person name="Martin G.J."/>
            <person name="Bewick A.J."/>
            <person name="Behringer M."/>
            <person name="Debat H.J."/>
            <person name="Wong I."/>
            <person name="Day J.C."/>
            <person name="Suvorov A."/>
            <person name="Silva C.J."/>
            <person name="Stanger-Hall K.F."/>
            <person name="Hall D.W."/>
            <person name="Schmitz R.J."/>
            <person name="Nelson D.R."/>
            <person name="Lewis S.M."/>
            <person name="Shigenobu S."/>
            <person name="Bybee S.M."/>
            <person name="Larracuente A.M."/>
            <person name="Oba Y."/>
            <person name="Weng J.K."/>
        </authorList>
    </citation>
    <scope>NUCLEOTIDE SEQUENCE [LARGE SCALE GENOMIC DNA]</scope>
    <source>
        <strain evidence="2">1611_PpyrPB1</strain>
        <tissue evidence="2">Whole body</tissue>
    </source>
</reference>
<gene>
    <name evidence="2" type="ORF">PPYR_15387</name>
</gene>
<keyword evidence="3" id="KW-1185">Reference proteome</keyword>
<comment type="caution">
    <text evidence="2">The sequence shown here is derived from an EMBL/GenBank/DDBJ whole genome shotgun (WGS) entry which is preliminary data.</text>
</comment>
<feature type="transmembrane region" description="Helical" evidence="1">
    <location>
        <begin position="6"/>
        <end position="25"/>
    </location>
</feature>
<dbReference type="EMBL" id="VVIM01001572">
    <property type="protein sequence ID" value="KAB0790273.1"/>
    <property type="molecule type" value="Genomic_DNA"/>
</dbReference>
<name>A0A5N3ZYX9_PHOPY</name>
<evidence type="ECO:0000256" key="1">
    <source>
        <dbReference type="SAM" id="Phobius"/>
    </source>
</evidence>